<organism evidence="2 3">
    <name type="scientific">Trichloromonas acetexigens</name>
    <dbReference type="NCBI Taxonomy" id="38815"/>
    <lineage>
        <taxon>Bacteria</taxon>
        <taxon>Pseudomonadati</taxon>
        <taxon>Thermodesulfobacteriota</taxon>
        <taxon>Desulfuromonadia</taxon>
        <taxon>Desulfuromonadales</taxon>
        <taxon>Trichloromonadaceae</taxon>
        <taxon>Trichloromonas</taxon>
    </lineage>
</organism>
<feature type="transmembrane region" description="Helical" evidence="1">
    <location>
        <begin position="5"/>
        <end position="23"/>
    </location>
</feature>
<dbReference type="Proteomes" id="UP000317155">
    <property type="component" value="Unassembled WGS sequence"/>
</dbReference>
<keyword evidence="1" id="KW-0472">Membrane</keyword>
<dbReference type="AlphaFoldDB" id="A0A550JKG1"/>
<keyword evidence="1" id="KW-1133">Transmembrane helix</keyword>
<evidence type="ECO:0000256" key="1">
    <source>
        <dbReference type="SAM" id="Phobius"/>
    </source>
</evidence>
<keyword evidence="1" id="KW-0812">Transmembrane</keyword>
<keyword evidence="3" id="KW-1185">Reference proteome</keyword>
<comment type="caution">
    <text evidence="2">The sequence shown here is derived from an EMBL/GenBank/DDBJ whole genome shotgun (WGS) entry which is preliminary data.</text>
</comment>
<dbReference type="EMBL" id="VJVV01000001">
    <property type="protein sequence ID" value="TRO83667.1"/>
    <property type="molecule type" value="Genomic_DNA"/>
</dbReference>
<dbReference type="RefSeq" id="WP_092052241.1">
    <property type="nucleotide sequence ID" value="NZ_FOJJ01000001.1"/>
</dbReference>
<sequence length="175" mass="19652">MRKTIISTVSIMVFGMALVFFVHSSNNRFALVVNEDGVTYQLDKRSGKTWLIEGNKKTPLDDPAAPRPKLEKFEMASEELKKLQVEGRINKGTFFGKLYNGTDQPLTRVTFKVNAREADGRLRWSRDFTEGMFVKPQTTGRFAITVTDGDDVGEVSWTIIKAFTRPLTNGSPAGR</sequence>
<protein>
    <submittedName>
        <fullName evidence="2">Uncharacterized protein</fullName>
    </submittedName>
</protein>
<accession>A0A550JKG1</accession>
<reference evidence="2 3" key="1">
    <citation type="submission" date="2019-07" db="EMBL/GenBank/DDBJ databases">
        <title>Insights of Desulfuromonas acetexigens electromicrobiology.</title>
        <authorList>
            <person name="Katuri K."/>
            <person name="Sapireddy V."/>
            <person name="Shaw D.R."/>
            <person name="Saikaly P."/>
        </authorList>
    </citation>
    <scope>NUCLEOTIDE SEQUENCE [LARGE SCALE GENOMIC DNA]</scope>
    <source>
        <strain evidence="2 3">2873</strain>
    </source>
</reference>
<name>A0A550JKG1_9BACT</name>
<proteinExistence type="predicted"/>
<gene>
    <name evidence="2" type="ORF">FL622_00345</name>
</gene>
<evidence type="ECO:0000313" key="3">
    <source>
        <dbReference type="Proteomes" id="UP000317155"/>
    </source>
</evidence>
<evidence type="ECO:0000313" key="2">
    <source>
        <dbReference type="EMBL" id="TRO83667.1"/>
    </source>
</evidence>